<dbReference type="GO" id="GO:0070402">
    <property type="term" value="F:NADPH binding"/>
    <property type="evidence" value="ECO:0007669"/>
    <property type="project" value="TreeGrafter"/>
</dbReference>
<dbReference type="Gene3D" id="3.40.50.720">
    <property type="entry name" value="NAD(P)-binding Rossmann-like Domain"/>
    <property type="match status" value="1"/>
</dbReference>
<dbReference type="InterPro" id="IPR011032">
    <property type="entry name" value="GroES-like_sf"/>
</dbReference>
<evidence type="ECO:0000256" key="1">
    <source>
        <dbReference type="ARBA" id="ARBA00022857"/>
    </source>
</evidence>
<reference evidence="4" key="1">
    <citation type="submission" date="2016-09" db="EMBL/GenBank/DDBJ databases">
        <authorList>
            <person name="Capua I."/>
            <person name="De Benedictis P."/>
            <person name="Joannis T."/>
            <person name="Lombin L.H."/>
            <person name="Cattoli G."/>
        </authorList>
    </citation>
    <scope>NUCLEOTIDE SEQUENCE</scope>
    <source>
        <strain evidence="4">B9</strain>
    </source>
</reference>
<dbReference type="InterPro" id="IPR036291">
    <property type="entry name" value="NAD(P)-bd_dom_sf"/>
</dbReference>
<sequence length="332" mass="35310">MTSLPRSMQAIIAREPGDAGVLTLAERPMPEPGAGEVLLRVLAAGVNRPDIMQRQGIAKPAPGVTDVLGLEVCGEVVACGPGVDSQLMGQRMMSLVPGGGYAPWCTAPVDQSFIVPGTLSDVEAAALPEGLFTVWHNLFELGRLAMGETVLIHGAAGGIGTLTIRMAHAAGATVIVTDNDESRFPELRAMGADATICWPTTDFTKACLEYTDGRGVDVVIDIVGGDYVRRNLAAMAFGGRHVSLSFMQGSAVNVELLTLMQRQVSLHSSTMRPQSHYEKTRMAQSLARHVIPLLKNGRVKPRIHATFPLAEAVASHQMLESGKVFGKLVLIP</sequence>
<dbReference type="Gene3D" id="3.90.180.10">
    <property type="entry name" value="Medium-chain alcohol dehydrogenases, catalytic domain"/>
    <property type="match status" value="1"/>
</dbReference>
<evidence type="ECO:0000256" key="2">
    <source>
        <dbReference type="ARBA" id="ARBA00023002"/>
    </source>
</evidence>
<dbReference type="EC" id="1.6.5.5" evidence="4"/>
<dbReference type="AlphaFoldDB" id="A0A1K0I883"/>
<keyword evidence="2 4" id="KW-0560">Oxidoreductase</keyword>
<dbReference type="Pfam" id="PF08240">
    <property type="entry name" value="ADH_N"/>
    <property type="match status" value="1"/>
</dbReference>
<keyword evidence="1" id="KW-0521">NADP</keyword>
<protein>
    <submittedName>
        <fullName evidence="4">NADPH:quinone reductase or related Zn-dependent oxidoreductase</fullName>
        <ecNumber evidence="4">1.6.5.5</ecNumber>
    </submittedName>
</protein>
<dbReference type="InterPro" id="IPR014189">
    <property type="entry name" value="Quinone_OxRdtase_PIG3"/>
</dbReference>
<dbReference type="InterPro" id="IPR013149">
    <property type="entry name" value="ADH-like_C"/>
</dbReference>
<dbReference type="SMART" id="SM00829">
    <property type="entry name" value="PKS_ER"/>
    <property type="match status" value="1"/>
</dbReference>
<dbReference type="GO" id="GO:0003960">
    <property type="term" value="F:quinone reductase (NADPH) activity"/>
    <property type="evidence" value="ECO:0007669"/>
    <property type="project" value="UniProtKB-EC"/>
</dbReference>
<dbReference type="PANTHER" id="PTHR48106:SF8">
    <property type="entry name" value="OS02G0805600 PROTEIN"/>
    <property type="match status" value="1"/>
</dbReference>
<proteinExistence type="predicted"/>
<dbReference type="SUPFAM" id="SSF51735">
    <property type="entry name" value="NAD(P)-binding Rossmann-fold domains"/>
    <property type="match status" value="1"/>
</dbReference>
<evidence type="ECO:0000313" key="4">
    <source>
        <dbReference type="EMBL" id="SCU73449.1"/>
    </source>
</evidence>
<dbReference type="InterPro" id="IPR020843">
    <property type="entry name" value="ER"/>
</dbReference>
<dbReference type="SUPFAM" id="SSF50129">
    <property type="entry name" value="GroES-like"/>
    <property type="match status" value="1"/>
</dbReference>
<gene>
    <name evidence="4" type="ORF">CNECB9_1110011</name>
</gene>
<accession>A0A1K0I883</accession>
<dbReference type="EMBL" id="FMSH01000015">
    <property type="protein sequence ID" value="SCU73449.1"/>
    <property type="molecule type" value="Genomic_DNA"/>
</dbReference>
<organism evidence="4">
    <name type="scientific">Cupriavidus necator</name>
    <name type="common">Alcaligenes eutrophus</name>
    <name type="synonym">Ralstonia eutropha</name>
    <dbReference type="NCBI Taxonomy" id="106590"/>
    <lineage>
        <taxon>Bacteria</taxon>
        <taxon>Pseudomonadati</taxon>
        <taxon>Pseudomonadota</taxon>
        <taxon>Betaproteobacteria</taxon>
        <taxon>Burkholderiales</taxon>
        <taxon>Burkholderiaceae</taxon>
        <taxon>Cupriavidus</taxon>
    </lineage>
</organism>
<name>A0A1K0I883_CUPNE</name>
<dbReference type="PANTHER" id="PTHR48106">
    <property type="entry name" value="QUINONE OXIDOREDUCTASE PIG3-RELATED"/>
    <property type="match status" value="1"/>
</dbReference>
<dbReference type="InterPro" id="IPR013154">
    <property type="entry name" value="ADH-like_N"/>
</dbReference>
<dbReference type="NCBIfam" id="TIGR02824">
    <property type="entry name" value="quinone_pig3"/>
    <property type="match status" value="1"/>
</dbReference>
<evidence type="ECO:0000259" key="3">
    <source>
        <dbReference type="SMART" id="SM00829"/>
    </source>
</evidence>
<feature type="domain" description="Enoyl reductase (ER)" evidence="3">
    <location>
        <begin position="17"/>
        <end position="330"/>
    </location>
</feature>
<dbReference type="Pfam" id="PF00107">
    <property type="entry name" value="ADH_zinc_N"/>
    <property type="match status" value="1"/>
</dbReference>
<dbReference type="CDD" id="cd05276">
    <property type="entry name" value="p53_inducible_oxidoreductase"/>
    <property type="match status" value="1"/>
</dbReference>
<dbReference type="RefSeq" id="WP_340519779.1">
    <property type="nucleotide sequence ID" value="NZ_FMSH01000015.1"/>
</dbReference>